<dbReference type="Gene3D" id="2.40.170.20">
    <property type="entry name" value="TonB-dependent receptor, beta-barrel domain"/>
    <property type="match status" value="1"/>
</dbReference>
<evidence type="ECO:0000256" key="3">
    <source>
        <dbReference type="ARBA" id="ARBA00023237"/>
    </source>
</evidence>
<evidence type="ECO:0000259" key="7">
    <source>
        <dbReference type="Pfam" id="PF07715"/>
    </source>
</evidence>
<dbReference type="SUPFAM" id="SSF56935">
    <property type="entry name" value="Porins"/>
    <property type="match status" value="1"/>
</dbReference>
<evidence type="ECO:0000313" key="9">
    <source>
        <dbReference type="Proteomes" id="UP001169760"/>
    </source>
</evidence>
<comment type="caution">
    <text evidence="8">The sequence shown here is derived from an EMBL/GenBank/DDBJ whole genome shotgun (WGS) entry which is preliminary data.</text>
</comment>
<reference evidence="8" key="1">
    <citation type="submission" date="2023-07" db="EMBL/GenBank/DDBJ databases">
        <title>Genome content predicts the carbon catabolic preferences of heterotrophic bacteria.</title>
        <authorList>
            <person name="Gralka M."/>
        </authorList>
    </citation>
    <scope>NUCLEOTIDE SEQUENCE</scope>
    <source>
        <strain evidence="8">I3M17_2</strain>
    </source>
</reference>
<keyword evidence="4" id="KW-0798">TonB box</keyword>
<keyword evidence="2 4" id="KW-0472">Membrane</keyword>
<feature type="domain" description="TonB-dependent receptor-like beta-barrel" evidence="6">
    <location>
        <begin position="468"/>
        <end position="984"/>
    </location>
</feature>
<comment type="similarity">
    <text evidence="4">Belongs to the TonB-dependent receptor family.</text>
</comment>
<dbReference type="Gene3D" id="2.170.130.10">
    <property type="entry name" value="TonB-dependent receptor, plug domain"/>
    <property type="match status" value="1"/>
</dbReference>
<dbReference type="EMBL" id="JAUOPB010000005">
    <property type="protein sequence ID" value="MDO6422416.1"/>
    <property type="molecule type" value="Genomic_DNA"/>
</dbReference>
<comment type="subcellular location">
    <subcellularLocation>
        <location evidence="1 4">Cell outer membrane</location>
    </subcellularLocation>
</comment>
<keyword evidence="8" id="KW-0675">Receptor</keyword>
<dbReference type="Pfam" id="PF00593">
    <property type="entry name" value="TonB_dep_Rec_b-barrel"/>
    <property type="match status" value="1"/>
</dbReference>
<feature type="chain" id="PRO_5043611367" evidence="5">
    <location>
        <begin position="26"/>
        <end position="1017"/>
    </location>
</feature>
<protein>
    <submittedName>
        <fullName evidence="8">TonB-dependent receptor</fullName>
    </submittedName>
</protein>
<evidence type="ECO:0000313" key="8">
    <source>
        <dbReference type="EMBL" id="MDO6422416.1"/>
    </source>
</evidence>
<organism evidence="8 9">
    <name type="scientific">Saccharophagus degradans</name>
    <dbReference type="NCBI Taxonomy" id="86304"/>
    <lineage>
        <taxon>Bacteria</taxon>
        <taxon>Pseudomonadati</taxon>
        <taxon>Pseudomonadota</taxon>
        <taxon>Gammaproteobacteria</taxon>
        <taxon>Cellvibrionales</taxon>
        <taxon>Cellvibrionaceae</taxon>
        <taxon>Saccharophagus</taxon>
    </lineage>
</organism>
<dbReference type="AlphaFoldDB" id="A0AAW7X6P7"/>
<evidence type="ECO:0000256" key="4">
    <source>
        <dbReference type="RuleBase" id="RU003357"/>
    </source>
</evidence>
<dbReference type="InterPro" id="IPR000531">
    <property type="entry name" value="Beta-barrel_TonB"/>
</dbReference>
<dbReference type="Pfam" id="PF07715">
    <property type="entry name" value="Plug"/>
    <property type="match status" value="1"/>
</dbReference>
<evidence type="ECO:0000256" key="2">
    <source>
        <dbReference type="ARBA" id="ARBA00023136"/>
    </source>
</evidence>
<keyword evidence="3" id="KW-0998">Cell outer membrane</keyword>
<feature type="domain" description="TonB-dependent receptor plug" evidence="7">
    <location>
        <begin position="59"/>
        <end position="157"/>
    </location>
</feature>
<evidence type="ECO:0000259" key="6">
    <source>
        <dbReference type="Pfam" id="PF00593"/>
    </source>
</evidence>
<dbReference type="InterPro" id="IPR036942">
    <property type="entry name" value="Beta-barrel_TonB_sf"/>
</dbReference>
<feature type="signal peptide" evidence="5">
    <location>
        <begin position="1"/>
        <end position="25"/>
    </location>
</feature>
<dbReference type="NCBIfam" id="TIGR01782">
    <property type="entry name" value="TonB-Xanth-Caul"/>
    <property type="match status" value="1"/>
</dbReference>
<dbReference type="Proteomes" id="UP001169760">
    <property type="component" value="Unassembled WGS sequence"/>
</dbReference>
<sequence length="1017" mass="111456">MYKQSFKHKLLAVSIATAVAASANAQEQQTQAEDNQENILEEVIVTGIRASLQRSMDMKRDAKGVVDGISAEDMGKFPDTNLAESLQRITGVAIDRERGEGSKITVRGFGPDFNIVTFNDRQMPTNGGRSFDFANIASEGISAVEVYKSGRANVATGGIGATVNVKTAKPLDKPGFQAVISGKGVHDPSNRDGASLTPEISGIFSNTFADDTFGISLAASYQDREGGSQSATTQDFYSRNLVTQEQIDNGEGDSGAIAVGDPTAIGFPSEVGEGGIYAIPTNIQYNLDEFKRERTNAQLTMQWRPIDTVTATVDYTYAENAISTEHTDLSAWIDPGCQTRESEWVQEGRIWSPTTYRHVGCATDSLQGVGKFAVLNENNSVGLNIKWDATEKLSFSLDYHDSSGENSPNSKYGSNSVVAVASNNRITTSGYFSADGMPILDVELGERNDYGQIIRVDEKDPNDVRITGSIFGTAVSRMDVKQLQIQGDFEFDGGHTIDFGVATLEVKNRSQYTDIQRNNWSGVGEPGDIADLLSFESIDGVFDSLNGGGDPRQEALLYSWDFDALIERGEDLLISGDHTTNPSKGGGPCGTGYCPTYNFNSDELTTETSSSVYVQGHYLGEAFNRDYNVYAGLRYEYTEVNSEALSPVVGGVGWDVSSNTFLYDYLKDENGDDLQEFTELTGDYDVLLPSIDFDIELIDDLILRASYSKTITRPTYGALKGQLNIWSIGKEDSTAGSGNPQLLPMESDNLDLSIEWYYGEASYASAGIWSKNVTNFIANGTFEDILLYENVTTPYGGALYQEAVEAITGGDSSVTFDDDDINTYFIENYANGNNPYVIITGEGEDATVQLDGAPGDPAIYFDVSKPVNQRKTSVNGMEFMVQHTFGETGFGLQANYTIVDGDLDYDLNLNEEQWVVPGMSDTANLVGFYDKNGLEIRLAYNWRDQFLVDPGKDPKFVEEYFQLDLNVSYEINDNVSVFVEGINITEENKRVHGRSSYQVREYAVGHARYNLGARYVF</sequence>
<dbReference type="InterPro" id="IPR010104">
    <property type="entry name" value="TonB_rcpt_bac"/>
</dbReference>
<accession>A0AAW7X6P7</accession>
<dbReference type="InterPro" id="IPR012910">
    <property type="entry name" value="Plug_dom"/>
</dbReference>
<dbReference type="GO" id="GO:0009279">
    <property type="term" value="C:cell outer membrane"/>
    <property type="evidence" value="ECO:0007669"/>
    <property type="project" value="UniProtKB-SubCell"/>
</dbReference>
<keyword evidence="5" id="KW-0732">Signal</keyword>
<dbReference type="PANTHER" id="PTHR40980">
    <property type="entry name" value="PLUG DOMAIN-CONTAINING PROTEIN"/>
    <property type="match status" value="1"/>
</dbReference>
<evidence type="ECO:0000256" key="1">
    <source>
        <dbReference type="ARBA" id="ARBA00004442"/>
    </source>
</evidence>
<name>A0AAW7X6P7_9GAMM</name>
<evidence type="ECO:0000256" key="5">
    <source>
        <dbReference type="SAM" id="SignalP"/>
    </source>
</evidence>
<gene>
    <name evidence="8" type="ORF">Q4521_08015</name>
</gene>
<dbReference type="InterPro" id="IPR037066">
    <property type="entry name" value="Plug_dom_sf"/>
</dbReference>
<dbReference type="PANTHER" id="PTHR40980:SF3">
    <property type="entry name" value="TONB-DEPENDENT RECEPTOR-LIKE BETA-BARREL DOMAIN-CONTAINING PROTEIN"/>
    <property type="match status" value="1"/>
</dbReference>
<dbReference type="RefSeq" id="WP_280947623.1">
    <property type="nucleotide sequence ID" value="NZ_CP123764.1"/>
</dbReference>
<proteinExistence type="inferred from homology"/>